<accession>C5LEK3</accession>
<dbReference type="GeneID" id="9050311"/>
<keyword evidence="2" id="KW-1185">Reference proteome</keyword>
<name>C5LEK3_PERM5</name>
<evidence type="ECO:0000313" key="1">
    <source>
        <dbReference type="EMBL" id="EER04821.1"/>
    </source>
</evidence>
<dbReference type="Proteomes" id="UP000007800">
    <property type="component" value="Unassembled WGS sequence"/>
</dbReference>
<dbReference type="InParanoid" id="C5LEK3"/>
<dbReference type="RefSeq" id="XP_002773005.1">
    <property type="nucleotide sequence ID" value="XM_002772959.1"/>
</dbReference>
<dbReference type="EMBL" id="GG681295">
    <property type="protein sequence ID" value="EER04821.1"/>
    <property type="molecule type" value="Genomic_DNA"/>
</dbReference>
<gene>
    <name evidence="1" type="ORF">Pmar_PMAR026373</name>
</gene>
<organism evidence="2">
    <name type="scientific">Perkinsus marinus (strain ATCC 50983 / TXsc)</name>
    <dbReference type="NCBI Taxonomy" id="423536"/>
    <lineage>
        <taxon>Eukaryota</taxon>
        <taxon>Sar</taxon>
        <taxon>Alveolata</taxon>
        <taxon>Perkinsozoa</taxon>
        <taxon>Perkinsea</taxon>
        <taxon>Perkinsida</taxon>
        <taxon>Perkinsidae</taxon>
        <taxon>Perkinsus</taxon>
    </lineage>
</organism>
<dbReference type="AlphaFoldDB" id="C5LEK3"/>
<protein>
    <submittedName>
        <fullName evidence="1">Uncharacterized protein</fullName>
    </submittedName>
</protein>
<reference evidence="1 2" key="1">
    <citation type="submission" date="2008-07" db="EMBL/GenBank/DDBJ databases">
        <authorList>
            <person name="El-Sayed N."/>
            <person name="Caler E."/>
            <person name="Inman J."/>
            <person name="Amedeo P."/>
            <person name="Hass B."/>
            <person name="Wortman J."/>
        </authorList>
    </citation>
    <scope>NUCLEOTIDE SEQUENCE [LARGE SCALE GENOMIC DNA]</scope>
    <source>
        <strain evidence="2">ATCC 50983 / TXsc</strain>
    </source>
</reference>
<sequence length="124" mass="13929">MTVIPFKLGAPTRSAIDLEVASDKRMREAPQVLLEDEMDAIDENDMVYPDMTDDRVLPGNDIKSKYEKASCTTLVPAMVDKQIKHRGFEHTCVRYLYDEEDGQFRPVGTAEKTPDEAHALLKGG</sequence>
<proteinExistence type="predicted"/>
<evidence type="ECO:0000313" key="2">
    <source>
        <dbReference type="Proteomes" id="UP000007800"/>
    </source>
</evidence>